<gene>
    <name evidence="1" type="ORF">MENTE1834_LOCUS22214</name>
</gene>
<accession>A0ACB0ZA79</accession>
<proteinExistence type="predicted"/>
<sequence length="541" mass="63559">MVAFFGTLLINLWDSWKRNGLLDDGDIELLRDCCEGVLERNQIQGLFNVGFSFILLIGTMIYRPFFWFAVVPFLCMLTFEVIIWPIFCQIPILFAKYWINFDNKFNSYLSLLREKEICLFSLQPSNHRNSSSSTLPFRQSRLNYLKCLRNYIKTYHSASQSICSNRDDANKLFINFIGPEMHSLIYEKYDGCEGEEQAFLCITALKSLWQCMFLVRSEFLRLFLLNIHQNILLFQPFEFFKNIFILFKTFWKTFNYLDLFNQREELIFKSTEVKPKEEKILKGKIGKWKSLSDFAICKAQLEFILESFNNNSFEQETEHISEQFALNTISNLQLIINLLKQNIEKTSKENDKKLENKIEEALNEQETVTLSCETKNEEDDGEHEEDFQIFELNPKFTKIDSEGFEFEDQNIEQPSSSNSSLPFGSHKAITNELKNVLNERKEFCLKRECKALAKLRGVLPEEIEKEELDRKPFNFCKTVKDEEEKIVPKSRGVFGINSTAMDTNCLNEILEKRQAIFACKSEYMKMEEFGEGDDETEEDDH</sequence>
<comment type="caution">
    <text evidence="1">The sequence shown here is derived from an EMBL/GenBank/DDBJ whole genome shotgun (WGS) entry which is preliminary data.</text>
</comment>
<dbReference type="Proteomes" id="UP001497535">
    <property type="component" value="Unassembled WGS sequence"/>
</dbReference>
<keyword evidence="2" id="KW-1185">Reference proteome</keyword>
<dbReference type="EMBL" id="CAVMJV010000028">
    <property type="protein sequence ID" value="CAK5075413.1"/>
    <property type="molecule type" value="Genomic_DNA"/>
</dbReference>
<evidence type="ECO:0000313" key="2">
    <source>
        <dbReference type="Proteomes" id="UP001497535"/>
    </source>
</evidence>
<name>A0ACB0ZA79_MELEN</name>
<protein>
    <submittedName>
        <fullName evidence="1">Uncharacterized protein</fullName>
    </submittedName>
</protein>
<reference evidence="1" key="1">
    <citation type="submission" date="2023-11" db="EMBL/GenBank/DDBJ databases">
        <authorList>
            <person name="Poullet M."/>
        </authorList>
    </citation>
    <scope>NUCLEOTIDE SEQUENCE</scope>
    <source>
        <strain evidence="1">E1834</strain>
    </source>
</reference>
<organism evidence="1 2">
    <name type="scientific">Meloidogyne enterolobii</name>
    <name type="common">Root-knot nematode worm</name>
    <name type="synonym">Meloidogyne mayaguensis</name>
    <dbReference type="NCBI Taxonomy" id="390850"/>
    <lineage>
        <taxon>Eukaryota</taxon>
        <taxon>Metazoa</taxon>
        <taxon>Ecdysozoa</taxon>
        <taxon>Nematoda</taxon>
        <taxon>Chromadorea</taxon>
        <taxon>Rhabditida</taxon>
        <taxon>Tylenchina</taxon>
        <taxon>Tylenchomorpha</taxon>
        <taxon>Tylenchoidea</taxon>
        <taxon>Meloidogynidae</taxon>
        <taxon>Meloidogyninae</taxon>
        <taxon>Meloidogyne</taxon>
    </lineage>
</organism>
<evidence type="ECO:0000313" key="1">
    <source>
        <dbReference type="EMBL" id="CAK5075413.1"/>
    </source>
</evidence>